<feature type="transmembrane region" description="Helical" evidence="7">
    <location>
        <begin position="282"/>
        <end position="302"/>
    </location>
</feature>
<dbReference type="SUPFAM" id="SSF161098">
    <property type="entry name" value="MetI-like"/>
    <property type="match status" value="1"/>
</dbReference>
<feature type="transmembrane region" description="Helical" evidence="7">
    <location>
        <begin position="227"/>
        <end position="249"/>
    </location>
</feature>
<protein>
    <submittedName>
        <fullName evidence="9">L-arabinose transport system permease protein AraQ</fullName>
    </submittedName>
</protein>
<reference evidence="9 10" key="1">
    <citation type="submission" date="2018-01" db="EMBL/GenBank/DDBJ databases">
        <authorList>
            <person name="Gaut B.S."/>
            <person name="Morton B.R."/>
            <person name="Clegg M.T."/>
            <person name="Duvall M.R."/>
        </authorList>
    </citation>
    <scope>NUCLEOTIDE SEQUENCE [LARGE SCALE GENOMIC DNA]</scope>
    <source>
        <strain evidence="9">GP69</strain>
    </source>
</reference>
<dbReference type="PANTHER" id="PTHR43744:SF8">
    <property type="entry name" value="SN-GLYCEROL-3-PHOSPHATE TRANSPORT SYSTEM PERMEASE PROTEIN UGPE"/>
    <property type="match status" value="1"/>
</dbReference>
<dbReference type="EMBL" id="OFSM01000058">
    <property type="protein sequence ID" value="SOY32610.1"/>
    <property type="molecule type" value="Genomic_DNA"/>
</dbReference>
<dbReference type="GO" id="GO:0005886">
    <property type="term" value="C:plasma membrane"/>
    <property type="evidence" value="ECO:0007669"/>
    <property type="project" value="UniProtKB-SubCell"/>
</dbReference>
<dbReference type="CDD" id="cd06261">
    <property type="entry name" value="TM_PBP2"/>
    <property type="match status" value="1"/>
</dbReference>
<dbReference type="Proteomes" id="UP000236311">
    <property type="component" value="Unassembled WGS sequence"/>
</dbReference>
<organism evidence="9 10">
    <name type="scientific">Acetatifactor muris</name>
    <dbReference type="NCBI Taxonomy" id="879566"/>
    <lineage>
        <taxon>Bacteria</taxon>
        <taxon>Bacillati</taxon>
        <taxon>Bacillota</taxon>
        <taxon>Clostridia</taxon>
        <taxon>Lachnospirales</taxon>
        <taxon>Lachnospiraceae</taxon>
        <taxon>Acetatifactor</taxon>
    </lineage>
</organism>
<evidence type="ECO:0000256" key="1">
    <source>
        <dbReference type="ARBA" id="ARBA00004651"/>
    </source>
</evidence>
<feature type="domain" description="ABC transmembrane type-1" evidence="8">
    <location>
        <begin position="117"/>
        <end position="303"/>
    </location>
</feature>
<dbReference type="InterPro" id="IPR000515">
    <property type="entry name" value="MetI-like"/>
</dbReference>
<dbReference type="RefSeq" id="WP_242982633.1">
    <property type="nucleotide sequence ID" value="NZ_JANJZD010000064.1"/>
</dbReference>
<evidence type="ECO:0000256" key="6">
    <source>
        <dbReference type="ARBA" id="ARBA00023136"/>
    </source>
</evidence>
<dbReference type="PROSITE" id="PS50928">
    <property type="entry name" value="ABC_TM1"/>
    <property type="match status" value="1"/>
</dbReference>
<comment type="similarity">
    <text evidence="7">Belongs to the binding-protein-dependent transport system permease family.</text>
</comment>
<evidence type="ECO:0000259" key="8">
    <source>
        <dbReference type="PROSITE" id="PS50928"/>
    </source>
</evidence>
<feature type="transmembrane region" description="Helical" evidence="7">
    <location>
        <begin position="117"/>
        <end position="142"/>
    </location>
</feature>
<evidence type="ECO:0000256" key="7">
    <source>
        <dbReference type="RuleBase" id="RU363032"/>
    </source>
</evidence>
<dbReference type="AlphaFoldDB" id="A0A2K4ZQ61"/>
<evidence type="ECO:0000256" key="3">
    <source>
        <dbReference type="ARBA" id="ARBA00022475"/>
    </source>
</evidence>
<evidence type="ECO:0000313" key="9">
    <source>
        <dbReference type="EMBL" id="SOY32610.1"/>
    </source>
</evidence>
<name>A0A2K4ZQ61_9FIRM</name>
<dbReference type="InterPro" id="IPR035906">
    <property type="entry name" value="MetI-like_sf"/>
</dbReference>
<sequence>MRKKAVDMPGQEDKRILLDRRAAIRRKRLHTARIALATLVAAAFAILFLMPIVLTITNSFMAASEISSNYGKIFATDANGGKVYIAEKVNLKFIPDMVSFSQYNTVLLKSPEYLLKFWNSVILVGPIVVFQLLVASLASYGFTRYRGRIREMIFFMYIILMLMPYQVTLVPNYLVSDWLNLLDTNWAIWLPGIVSPFAVFLLTKFMRRIPESVMEAAQIDGAGEWQIYRRICMPLCKGAICSAAILVFIDYWNMVEQPLILLTDAESHPLSVFLSKINAGEIGLAFAVATIYMVPSLLIFLYGEEYLVDGITYQGGIKG</sequence>
<keyword evidence="4 7" id="KW-0812">Transmembrane</keyword>
<keyword evidence="5 7" id="KW-1133">Transmembrane helix</keyword>
<gene>
    <name evidence="9" type="primary">araQ_28</name>
    <name evidence="9" type="ORF">AMURIS_05375</name>
</gene>
<evidence type="ECO:0000256" key="5">
    <source>
        <dbReference type="ARBA" id="ARBA00022989"/>
    </source>
</evidence>
<comment type="subcellular location">
    <subcellularLocation>
        <location evidence="1 7">Cell membrane</location>
        <topology evidence="1 7">Multi-pass membrane protein</topology>
    </subcellularLocation>
</comment>
<dbReference type="GO" id="GO:0055085">
    <property type="term" value="P:transmembrane transport"/>
    <property type="evidence" value="ECO:0007669"/>
    <property type="project" value="InterPro"/>
</dbReference>
<feature type="transmembrane region" description="Helical" evidence="7">
    <location>
        <begin position="186"/>
        <end position="206"/>
    </location>
</feature>
<keyword evidence="2 7" id="KW-0813">Transport</keyword>
<accession>A0A2K4ZQ61</accession>
<evidence type="ECO:0000256" key="4">
    <source>
        <dbReference type="ARBA" id="ARBA00022692"/>
    </source>
</evidence>
<evidence type="ECO:0000313" key="10">
    <source>
        <dbReference type="Proteomes" id="UP000236311"/>
    </source>
</evidence>
<feature type="transmembrane region" description="Helical" evidence="7">
    <location>
        <begin position="34"/>
        <end position="54"/>
    </location>
</feature>
<dbReference type="Gene3D" id="1.10.3720.10">
    <property type="entry name" value="MetI-like"/>
    <property type="match status" value="1"/>
</dbReference>
<keyword evidence="6 7" id="KW-0472">Membrane</keyword>
<evidence type="ECO:0000256" key="2">
    <source>
        <dbReference type="ARBA" id="ARBA00022448"/>
    </source>
</evidence>
<dbReference type="PANTHER" id="PTHR43744">
    <property type="entry name" value="ABC TRANSPORTER PERMEASE PROTEIN MG189-RELATED-RELATED"/>
    <property type="match status" value="1"/>
</dbReference>
<dbReference type="Pfam" id="PF00528">
    <property type="entry name" value="BPD_transp_1"/>
    <property type="match status" value="1"/>
</dbReference>
<keyword evidence="3" id="KW-1003">Cell membrane</keyword>
<proteinExistence type="inferred from homology"/>
<keyword evidence="10" id="KW-1185">Reference proteome</keyword>
<feature type="transmembrane region" description="Helical" evidence="7">
    <location>
        <begin position="154"/>
        <end position="174"/>
    </location>
</feature>